<comment type="similarity">
    <text evidence="6">Belongs to the DarT ADP-ribosyltransferase family.</text>
</comment>
<keyword evidence="9" id="KW-1185">Reference proteome</keyword>
<proteinExistence type="inferred from homology"/>
<evidence type="ECO:0000256" key="4">
    <source>
        <dbReference type="ARBA" id="ARBA00022695"/>
    </source>
</evidence>
<dbReference type="eggNOG" id="COG4948">
    <property type="taxonomic scope" value="Bacteria"/>
</dbReference>
<evidence type="ECO:0000313" key="8">
    <source>
        <dbReference type="EMBL" id="ABI55856.1"/>
    </source>
</evidence>
<feature type="domain" description="DarT" evidence="7">
    <location>
        <begin position="1"/>
        <end position="95"/>
    </location>
</feature>
<dbReference type="InterPro" id="IPR029494">
    <property type="entry name" value="DarT"/>
</dbReference>
<sequence length="96" mass="10936">MANDWSHGLNPEKALIFRIMHRDNLPWVLEHGLYCCSAPEKTERYQAEALIHHHLPVSALLGIGAYTDRVRADIESQALAVGLQLKVVTRPNWFFS</sequence>
<organism evidence="8 9">
    <name type="scientific">Alkalilimnicola ehrlichii (strain ATCC BAA-1101 / DSM 17681 / MLHE-1)</name>
    <dbReference type="NCBI Taxonomy" id="187272"/>
    <lineage>
        <taxon>Bacteria</taxon>
        <taxon>Pseudomonadati</taxon>
        <taxon>Pseudomonadota</taxon>
        <taxon>Gammaproteobacteria</taxon>
        <taxon>Chromatiales</taxon>
        <taxon>Ectothiorhodospiraceae</taxon>
        <taxon>Alkalilimnicola</taxon>
    </lineage>
</organism>
<dbReference type="GO" id="GO:0003677">
    <property type="term" value="F:DNA binding"/>
    <property type="evidence" value="ECO:0007669"/>
    <property type="project" value="UniProtKB-UniRule"/>
</dbReference>
<comment type="caution">
    <text evidence="6">Lacks conserved residue(s) required for the propagation of feature annotation.</text>
</comment>
<reference evidence="9" key="1">
    <citation type="submission" date="2006-08" db="EMBL/GenBank/DDBJ databases">
        <title>Complete sequence of Alkalilimnicola ehrilichei MLHE-1.</title>
        <authorList>
            <person name="Copeland A."/>
            <person name="Lucas S."/>
            <person name="Lapidus A."/>
            <person name="Barry K."/>
            <person name="Detter J.C."/>
            <person name="Glavina del Rio T."/>
            <person name="Hammon N."/>
            <person name="Israni S."/>
            <person name="Dalin E."/>
            <person name="Tice H."/>
            <person name="Pitluck S."/>
            <person name="Sims D."/>
            <person name="Brettin T."/>
            <person name="Bruce D."/>
            <person name="Han C."/>
            <person name="Tapia R."/>
            <person name="Gilna P."/>
            <person name="Schmutz J."/>
            <person name="Larimer F."/>
            <person name="Land M."/>
            <person name="Hauser L."/>
            <person name="Kyrpides N."/>
            <person name="Mikhailova N."/>
            <person name="Oremland R.S."/>
            <person name="Hoeft S.E."/>
            <person name="Switzer-Blum J."/>
            <person name="Kulp T."/>
            <person name="King G."/>
            <person name="Tabita R."/>
            <person name="Witte B."/>
            <person name="Santini J.M."/>
            <person name="Basu P."/>
            <person name="Hollibaugh J.T."/>
            <person name="Xie G."/>
            <person name="Stolz J.F."/>
            <person name="Richardson P."/>
        </authorList>
    </citation>
    <scope>NUCLEOTIDE SEQUENCE [LARGE SCALE GENOMIC DNA]</scope>
    <source>
        <strain evidence="9">ATCC BAA-1101 / DSM 17681 / MLHE-1</strain>
    </source>
</reference>
<dbReference type="EMBL" id="CP000453">
    <property type="protein sequence ID" value="ABI55856.1"/>
    <property type="molecule type" value="Genomic_DNA"/>
</dbReference>
<evidence type="ECO:0000256" key="3">
    <source>
        <dbReference type="ARBA" id="ARBA00022679"/>
    </source>
</evidence>
<dbReference type="HOGENOM" id="CLU_2353668_0_0_6"/>
<dbReference type="GO" id="GO:0016779">
    <property type="term" value="F:nucleotidyltransferase activity"/>
    <property type="evidence" value="ECO:0007669"/>
    <property type="project" value="UniProtKB-KW"/>
</dbReference>
<dbReference type="OrthoDB" id="9813972at2"/>
<evidence type="ECO:0000313" key="9">
    <source>
        <dbReference type="Proteomes" id="UP000001962"/>
    </source>
</evidence>
<keyword evidence="5 6" id="KW-0238">DNA-binding</keyword>
<keyword evidence="3" id="KW-0808">Transferase</keyword>
<evidence type="ECO:0000256" key="5">
    <source>
        <dbReference type="ARBA" id="ARBA00023125"/>
    </source>
</evidence>
<evidence type="ECO:0000256" key="6">
    <source>
        <dbReference type="PROSITE-ProRule" id="PRU01362"/>
    </source>
</evidence>
<accession>Q0ABD1</accession>
<gene>
    <name evidence="8" type="ordered locus">Mlg_0502</name>
</gene>
<dbReference type="Proteomes" id="UP000001962">
    <property type="component" value="Chromosome"/>
</dbReference>
<protein>
    <recommendedName>
        <fullName evidence="7">DarT domain-containing protein</fullName>
    </recommendedName>
</protein>
<keyword evidence="4" id="KW-0548">Nucleotidyltransferase</keyword>
<dbReference type="RefSeq" id="WP_011628251.1">
    <property type="nucleotide sequence ID" value="NC_008340.1"/>
</dbReference>
<dbReference type="KEGG" id="aeh:Mlg_0502"/>
<name>Q0ABD1_ALKEH</name>
<evidence type="ECO:0000256" key="1">
    <source>
        <dbReference type="ARBA" id="ARBA00022649"/>
    </source>
</evidence>
<dbReference type="GO" id="GO:0016757">
    <property type="term" value="F:glycosyltransferase activity"/>
    <property type="evidence" value="ECO:0007669"/>
    <property type="project" value="UniProtKB-KW"/>
</dbReference>
<evidence type="ECO:0000256" key="2">
    <source>
        <dbReference type="ARBA" id="ARBA00022676"/>
    </source>
</evidence>
<dbReference type="Pfam" id="PF14487">
    <property type="entry name" value="DarT"/>
    <property type="match status" value="1"/>
</dbReference>
<keyword evidence="2" id="KW-0328">Glycosyltransferase</keyword>
<evidence type="ECO:0000259" key="7">
    <source>
        <dbReference type="PROSITE" id="PS52018"/>
    </source>
</evidence>
<dbReference type="AlphaFoldDB" id="Q0ABD1"/>
<keyword evidence="1 6" id="KW-1277">Toxin-antitoxin system</keyword>
<dbReference type="PROSITE" id="PS52018">
    <property type="entry name" value="DART"/>
    <property type="match status" value="1"/>
</dbReference>